<accession>A0A4R2LIF1</accession>
<evidence type="ECO:0000256" key="2">
    <source>
        <dbReference type="ARBA" id="ARBA00022448"/>
    </source>
</evidence>
<dbReference type="RefSeq" id="WP_132090263.1">
    <property type="nucleotide sequence ID" value="NZ_JANKAQ010000004.1"/>
</dbReference>
<sequence>MTGLEKITNQILEEAKTSAAAVLEAAQKEAGEILEEAKKACEAIEAEADEKNALLRENYDGRVKSSVEQQRRTAILRAKQETIAQVIAEAQETLRTADTESYFRTMEKILKAYALAENGEIYFSARDMARMPQDFEKKIAAAAEAKGGSLVLKKEPKAIEDGFILVYGGIEENCTLKALFDAKKDELQDKVNEILFL</sequence>
<keyword evidence="2" id="KW-0813">Transport</keyword>
<dbReference type="GO" id="GO:0033178">
    <property type="term" value="C:proton-transporting two-sector ATPase complex, catalytic domain"/>
    <property type="evidence" value="ECO:0007669"/>
    <property type="project" value="InterPro"/>
</dbReference>
<dbReference type="Pfam" id="PF01991">
    <property type="entry name" value="vATP-synt_E"/>
    <property type="match status" value="1"/>
</dbReference>
<keyword evidence="4" id="KW-0175">Coiled coil</keyword>
<dbReference type="OrthoDB" id="1734087at2"/>
<feature type="coiled-coil region" evidence="4">
    <location>
        <begin position="9"/>
        <end position="54"/>
    </location>
</feature>
<comment type="similarity">
    <text evidence="1">Belongs to the V-ATPase E subunit family.</text>
</comment>
<gene>
    <name evidence="5" type="ORF">EV212_10480</name>
</gene>
<dbReference type="Proteomes" id="UP000295711">
    <property type="component" value="Unassembled WGS sequence"/>
</dbReference>
<dbReference type="GO" id="GO:0046961">
    <property type="term" value="F:proton-transporting ATPase activity, rotational mechanism"/>
    <property type="evidence" value="ECO:0007669"/>
    <property type="project" value="InterPro"/>
</dbReference>
<evidence type="ECO:0000256" key="1">
    <source>
        <dbReference type="ARBA" id="ARBA00005901"/>
    </source>
</evidence>
<dbReference type="EMBL" id="SLXA01000004">
    <property type="protein sequence ID" value="TCO85027.1"/>
    <property type="molecule type" value="Genomic_DNA"/>
</dbReference>
<proteinExistence type="inferred from homology"/>
<dbReference type="SUPFAM" id="SSF160527">
    <property type="entry name" value="V-type ATPase subunit E-like"/>
    <property type="match status" value="1"/>
</dbReference>
<keyword evidence="3" id="KW-0406">Ion transport</keyword>
<dbReference type="Gene3D" id="3.30.2320.30">
    <property type="entry name" value="ATP synthase, E subunit, C-terminal"/>
    <property type="match status" value="1"/>
</dbReference>
<dbReference type="Gene3D" id="1.20.5.620">
    <property type="entry name" value="F1F0 ATP synthase subunit B, membrane domain"/>
    <property type="match status" value="1"/>
</dbReference>
<name>A0A4R2LIF1_9FIRM</name>
<keyword evidence="6" id="KW-1185">Reference proteome</keyword>
<evidence type="ECO:0000256" key="4">
    <source>
        <dbReference type="SAM" id="Coils"/>
    </source>
</evidence>
<comment type="caution">
    <text evidence="5">The sequence shown here is derived from an EMBL/GenBank/DDBJ whole genome shotgun (WGS) entry which is preliminary data.</text>
</comment>
<protein>
    <submittedName>
        <fullName evidence="5">V/A-type H+-transporting ATPase subunit E</fullName>
    </submittedName>
</protein>
<dbReference type="InterPro" id="IPR038495">
    <property type="entry name" value="ATPase_E_C"/>
</dbReference>
<dbReference type="AlphaFoldDB" id="A0A4R2LIF1"/>
<evidence type="ECO:0000313" key="6">
    <source>
        <dbReference type="Proteomes" id="UP000295711"/>
    </source>
</evidence>
<dbReference type="InterPro" id="IPR002842">
    <property type="entry name" value="ATPase_V1_Esu"/>
</dbReference>
<evidence type="ECO:0000256" key="3">
    <source>
        <dbReference type="ARBA" id="ARBA00023065"/>
    </source>
</evidence>
<organism evidence="5 6">
    <name type="scientific">Frisingicoccus caecimuris</name>
    <dbReference type="NCBI Taxonomy" id="1796636"/>
    <lineage>
        <taxon>Bacteria</taxon>
        <taxon>Bacillati</taxon>
        <taxon>Bacillota</taxon>
        <taxon>Clostridia</taxon>
        <taxon>Lachnospirales</taxon>
        <taxon>Lachnospiraceae</taxon>
        <taxon>Frisingicoccus</taxon>
    </lineage>
</organism>
<evidence type="ECO:0000313" key="5">
    <source>
        <dbReference type="EMBL" id="TCO85027.1"/>
    </source>
</evidence>
<reference evidence="5 6" key="1">
    <citation type="submission" date="2019-03" db="EMBL/GenBank/DDBJ databases">
        <title>Genomic Encyclopedia of Type Strains, Phase IV (KMG-IV): sequencing the most valuable type-strain genomes for metagenomic binning, comparative biology and taxonomic classification.</title>
        <authorList>
            <person name="Goeker M."/>
        </authorList>
    </citation>
    <scope>NUCLEOTIDE SEQUENCE [LARGE SCALE GENOMIC DNA]</scope>
    <source>
        <strain evidence="5 6">DSM 28559</strain>
    </source>
</reference>